<comment type="caution">
    <text evidence="1">The sequence shown here is derived from an EMBL/GenBank/DDBJ whole genome shotgun (WGS) entry which is preliminary data.</text>
</comment>
<organism evidence="1 2">
    <name type="scientific">Parelaphostrongylus tenuis</name>
    <name type="common">Meningeal worm</name>
    <dbReference type="NCBI Taxonomy" id="148309"/>
    <lineage>
        <taxon>Eukaryota</taxon>
        <taxon>Metazoa</taxon>
        <taxon>Ecdysozoa</taxon>
        <taxon>Nematoda</taxon>
        <taxon>Chromadorea</taxon>
        <taxon>Rhabditida</taxon>
        <taxon>Rhabditina</taxon>
        <taxon>Rhabditomorpha</taxon>
        <taxon>Strongyloidea</taxon>
        <taxon>Metastrongylidae</taxon>
        <taxon>Parelaphostrongylus</taxon>
    </lineage>
</organism>
<evidence type="ECO:0000313" key="2">
    <source>
        <dbReference type="Proteomes" id="UP001196413"/>
    </source>
</evidence>
<dbReference type="Proteomes" id="UP001196413">
    <property type="component" value="Unassembled WGS sequence"/>
</dbReference>
<dbReference type="AlphaFoldDB" id="A0AAD5MI32"/>
<protein>
    <submittedName>
        <fullName evidence="1">Uncharacterized protein</fullName>
    </submittedName>
</protein>
<name>A0AAD5MI32_PARTN</name>
<sequence length="111" mass="12946">MDEDWTPLLNKDCMLFSPGSFSTNDDFHLTNFDYNTDVRMVKKEVKTEASAFERGSEKYYKGRLIDYLSERSGEFVSNPYQLNVAIAKRHFDDTSLWGVHYQRDSNVGTEK</sequence>
<dbReference type="EMBL" id="JAHQIW010000703">
    <property type="protein sequence ID" value="KAJ1349611.1"/>
    <property type="molecule type" value="Genomic_DNA"/>
</dbReference>
<proteinExistence type="predicted"/>
<accession>A0AAD5MI32</accession>
<gene>
    <name evidence="1" type="ORF">KIN20_005205</name>
</gene>
<reference evidence="1" key="1">
    <citation type="submission" date="2021-06" db="EMBL/GenBank/DDBJ databases">
        <title>Parelaphostrongylus tenuis whole genome reference sequence.</title>
        <authorList>
            <person name="Garwood T.J."/>
            <person name="Larsen P.A."/>
            <person name="Fountain-Jones N.M."/>
            <person name="Garbe J.R."/>
            <person name="Macchietto M.G."/>
            <person name="Kania S.A."/>
            <person name="Gerhold R.W."/>
            <person name="Richards J.E."/>
            <person name="Wolf T.M."/>
        </authorList>
    </citation>
    <scope>NUCLEOTIDE SEQUENCE</scope>
    <source>
        <strain evidence="1">MNPRO001-30</strain>
        <tissue evidence="1">Meninges</tissue>
    </source>
</reference>
<evidence type="ECO:0000313" key="1">
    <source>
        <dbReference type="EMBL" id="KAJ1349611.1"/>
    </source>
</evidence>
<keyword evidence="2" id="KW-1185">Reference proteome</keyword>